<dbReference type="PANTHER" id="PTHR48016">
    <property type="entry name" value="MAP KINASE KINASE KINASE SSK2-RELATED-RELATED"/>
    <property type="match status" value="1"/>
</dbReference>
<name>A0A2I0BDQ4_9ASPA</name>
<evidence type="ECO:0000256" key="2">
    <source>
        <dbReference type="ARBA" id="ARBA00012406"/>
    </source>
</evidence>
<feature type="compositionally biased region" description="Basic and acidic residues" evidence="10">
    <location>
        <begin position="641"/>
        <end position="653"/>
    </location>
</feature>
<dbReference type="EC" id="2.7.11.25" evidence="2"/>
<sequence length="745" mass="80696">MPWWKSSSSSSPRSSAGRKNTRRESAFLWSRRGESQQSLPRLTRQRKLRYMAEDGVSGGAATDGLSSTPVSRSPSNLDFVPPRSSSAPVMLPQPLPLPEYSQHNGACNATSPISGGGCAGCRLPSPRIAVAGGLVGEDEGSGGSMVCTASAGMELNVDKVSVANGRSASHSTRKSPEHGDGKLKGFNFSSHGKEMNDLNSVENTISRLNIPAKCAPASGLSSPVPSPGRLSNDDVFSSGYTASQGFLTWSAPEVSSIDMMVGVSPQTSPDKIRGSPDLLSLYSPAIRSPPRSKHLSAPQSPRHPYPENSGAWHENNFNVNVHPLPLPPGPAILPQPGFGHQNITKSDGASMTGQWQKQKLIGSGTFGNVYKATNRHTGALCAMKEVNIIPEDPKSAECLKQLEQEIKVLSKLKHPNIVQYYGSELTEDRFYIYLEYVYPGSINKYVHEHCGAMTESVVRNFTRHILNGLAYLHSTNNIHRDIKGANLLVDVNGVVKLADFGMAKHLSEAAPALSLKGTPYWMAPEVVQATMNKDIGYDFAVDIWSLGCTIIEMFTGKHPWIGLEGAAAMFKVLYKDPPIPETLSSEGKDFLQKCFRRNPAERPTASMLLDHPFIRNSNHYNLQGYIQAFTGIKLNDTNYGPRDEPRSKSEPTLKGKPLTNGEACNFHASPLSTPDAAHSFPHSNHSSPGPSGSNGNHHPYGYVANVPNGAHSPAGSNHQLNSPNNNNHHPYVLPKPYLNHFNKDP</sequence>
<dbReference type="InterPro" id="IPR011009">
    <property type="entry name" value="Kinase-like_dom_sf"/>
</dbReference>
<dbReference type="STRING" id="1088818.A0A2I0BDQ4"/>
<evidence type="ECO:0000256" key="10">
    <source>
        <dbReference type="SAM" id="MobiDB-lite"/>
    </source>
</evidence>
<dbReference type="GO" id="GO:0005737">
    <property type="term" value="C:cytoplasm"/>
    <property type="evidence" value="ECO:0007669"/>
    <property type="project" value="TreeGrafter"/>
</dbReference>
<dbReference type="PROSITE" id="PS00107">
    <property type="entry name" value="PROTEIN_KINASE_ATP"/>
    <property type="match status" value="1"/>
</dbReference>
<dbReference type="Gene3D" id="1.10.510.10">
    <property type="entry name" value="Transferase(Phosphotransferase) domain 1"/>
    <property type="match status" value="1"/>
</dbReference>
<dbReference type="SUPFAM" id="SSF56112">
    <property type="entry name" value="Protein kinase-like (PK-like)"/>
    <property type="match status" value="1"/>
</dbReference>
<feature type="binding site" evidence="9">
    <location>
        <position position="384"/>
    </location>
    <ligand>
        <name>ATP</name>
        <dbReference type="ChEBI" id="CHEBI:30616"/>
    </ligand>
</feature>
<accession>A0A2I0BDQ4</accession>
<evidence type="ECO:0000313" key="13">
    <source>
        <dbReference type="Proteomes" id="UP000236161"/>
    </source>
</evidence>
<proteinExistence type="inferred from homology"/>
<dbReference type="InterPro" id="IPR000719">
    <property type="entry name" value="Prot_kinase_dom"/>
</dbReference>
<feature type="compositionally biased region" description="Polar residues" evidence="10">
    <location>
        <begin position="64"/>
        <end position="76"/>
    </location>
</feature>
<evidence type="ECO:0000256" key="3">
    <source>
        <dbReference type="ARBA" id="ARBA00022679"/>
    </source>
</evidence>
<evidence type="ECO:0000256" key="4">
    <source>
        <dbReference type="ARBA" id="ARBA00022741"/>
    </source>
</evidence>
<keyword evidence="6 9" id="KW-0067">ATP-binding</keyword>
<dbReference type="InterPro" id="IPR017441">
    <property type="entry name" value="Protein_kinase_ATP_BS"/>
</dbReference>
<dbReference type="FunFam" id="1.10.510.10:FF:000357">
    <property type="entry name" value="Mitogen-activated protein kinase kinase kinase 5"/>
    <property type="match status" value="1"/>
</dbReference>
<dbReference type="GO" id="GO:0005524">
    <property type="term" value="F:ATP binding"/>
    <property type="evidence" value="ECO:0007669"/>
    <property type="project" value="UniProtKB-UniRule"/>
</dbReference>
<feature type="domain" description="Protein kinase" evidence="11">
    <location>
        <begin position="355"/>
        <end position="614"/>
    </location>
</feature>
<feature type="compositionally biased region" description="Low complexity" evidence="10">
    <location>
        <begin position="1"/>
        <end position="15"/>
    </location>
</feature>
<comment type="catalytic activity">
    <reaction evidence="7">
        <text>L-threonyl-[protein] + ATP = O-phospho-L-threonyl-[protein] + ADP + H(+)</text>
        <dbReference type="Rhea" id="RHEA:46608"/>
        <dbReference type="Rhea" id="RHEA-COMP:11060"/>
        <dbReference type="Rhea" id="RHEA-COMP:11605"/>
        <dbReference type="ChEBI" id="CHEBI:15378"/>
        <dbReference type="ChEBI" id="CHEBI:30013"/>
        <dbReference type="ChEBI" id="CHEBI:30616"/>
        <dbReference type="ChEBI" id="CHEBI:61977"/>
        <dbReference type="ChEBI" id="CHEBI:456216"/>
        <dbReference type="EC" id="2.7.11.25"/>
    </reaction>
</comment>
<dbReference type="SMART" id="SM00220">
    <property type="entry name" value="S_TKc"/>
    <property type="match status" value="1"/>
</dbReference>
<feature type="compositionally biased region" description="Low complexity" evidence="10">
    <location>
        <begin position="681"/>
        <end position="699"/>
    </location>
</feature>
<evidence type="ECO:0000259" key="11">
    <source>
        <dbReference type="PROSITE" id="PS50011"/>
    </source>
</evidence>
<feature type="region of interest" description="Disordered" evidence="10">
    <location>
        <begin position="1"/>
        <end position="87"/>
    </location>
</feature>
<evidence type="ECO:0000256" key="9">
    <source>
        <dbReference type="PROSITE-ProRule" id="PRU10141"/>
    </source>
</evidence>
<feature type="compositionally biased region" description="Low complexity" evidence="10">
    <location>
        <begin position="716"/>
        <end position="730"/>
    </location>
</feature>
<evidence type="ECO:0000256" key="6">
    <source>
        <dbReference type="ARBA" id="ARBA00022840"/>
    </source>
</evidence>
<evidence type="ECO:0000313" key="12">
    <source>
        <dbReference type="EMBL" id="PKA65929.1"/>
    </source>
</evidence>
<keyword evidence="5 12" id="KW-0418">Kinase</keyword>
<keyword evidence="3 12" id="KW-0808">Transferase</keyword>
<dbReference type="Pfam" id="PF00069">
    <property type="entry name" value="Pkinase"/>
    <property type="match status" value="1"/>
</dbReference>
<dbReference type="GO" id="GO:0004709">
    <property type="term" value="F:MAP kinase kinase kinase activity"/>
    <property type="evidence" value="ECO:0007669"/>
    <property type="project" value="UniProtKB-EC"/>
</dbReference>
<feature type="region of interest" description="Disordered" evidence="10">
    <location>
        <begin position="636"/>
        <end position="745"/>
    </location>
</feature>
<evidence type="ECO:0000256" key="7">
    <source>
        <dbReference type="ARBA" id="ARBA00047559"/>
    </source>
</evidence>
<dbReference type="PROSITE" id="PS50011">
    <property type="entry name" value="PROTEIN_KINASE_DOM"/>
    <property type="match status" value="1"/>
</dbReference>
<reference evidence="12 13" key="1">
    <citation type="journal article" date="2017" name="Nature">
        <title>The Apostasia genome and the evolution of orchids.</title>
        <authorList>
            <person name="Zhang G.Q."/>
            <person name="Liu K.W."/>
            <person name="Li Z."/>
            <person name="Lohaus R."/>
            <person name="Hsiao Y.Y."/>
            <person name="Niu S.C."/>
            <person name="Wang J.Y."/>
            <person name="Lin Y.C."/>
            <person name="Xu Q."/>
            <person name="Chen L.J."/>
            <person name="Yoshida K."/>
            <person name="Fujiwara S."/>
            <person name="Wang Z.W."/>
            <person name="Zhang Y.Q."/>
            <person name="Mitsuda N."/>
            <person name="Wang M."/>
            <person name="Liu G.H."/>
            <person name="Pecoraro L."/>
            <person name="Huang H.X."/>
            <person name="Xiao X.J."/>
            <person name="Lin M."/>
            <person name="Wu X.Y."/>
            <person name="Wu W.L."/>
            <person name="Chen Y.Y."/>
            <person name="Chang S.B."/>
            <person name="Sakamoto S."/>
            <person name="Ohme-Takagi M."/>
            <person name="Yagi M."/>
            <person name="Zeng S.J."/>
            <person name="Shen C.Y."/>
            <person name="Yeh C.M."/>
            <person name="Luo Y.B."/>
            <person name="Tsai W.C."/>
            <person name="Van de Peer Y."/>
            <person name="Liu Z.J."/>
        </authorList>
    </citation>
    <scope>NUCLEOTIDE SEQUENCE [LARGE SCALE GENOMIC DNA]</scope>
    <source>
        <strain evidence="13">cv. Shenzhen</strain>
        <tissue evidence="12">Stem</tissue>
    </source>
</reference>
<organism evidence="12 13">
    <name type="scientific">Apostasia shenzhenica</name>
    <dbReference type="NCBI Taxonomy" id="1088818"/>
    <lineage>
        <taxon>Eukaryota</taxon>
        <taxon>Viridiplantae</taxon>
        <taxon>Streptophyta</taxon>
        <taxon>Embryophyta</taxon>
        <taxon>Tracheophyta</taxon>
        <taxon>Spermatophyta</taxon>
        <taxon>Magnoliopsida</taxon>
        <taxon>Liliopsida</taxon>
        <taxon>Asparagales</taxon>
        <taxon>Orchidaceae</taxon>
        <taxon>Apostasioideae</taxon>
        <taxon>Apostasia</taxon>
    </lineage>
</organism>
<keyword evidence="13" id="KW-1185">Reference proteome</keyword>
<protein>
    <recommendedName>
        <fullName evidence="2">mitogen-activated protein kinase kinase kinase</fullName>
        <ecNumber evidence="2">2.7.11.25</ecNumber>
    </recommendedName>
</protein>
<keyword evidence="4 9" id="KW-0547">Nucleotide-binding</keyword>
<dbReference type="InterPro" id="IPR050538">
    <property type="entry name" value="MAP_kinase_kinase_kinase"/>
</dbReference>
<dbReference type="EMBL" id="KZ451888">
    <property type="protein sequence ID" value="PKA65929.1"/>
    <property type="molecule type" value="Genomic_DNA"/>
</dbReference>
<dbReference type="AlphaFoldDB" id="A0A2I0BDQ4"/>
<dbReference type="Proteomes" id="UP000236161">
    <property type="component" value="Unassembled WGS sequence"/>
</dbReference>
<gene>
    <name evidence="12" type="primary">YDA</name>
    <name evidence="12" type="ORF">AXF42_Ash010338</name>
</gene>
<evidence type="ECO:0000256" key="1">
    <source>
        <dbReference type="ARBA" id="ARBA00006529"/>
    </source>
</evidence>
<dbReference type="PANTHER" id="PTHR48016:SF5">
    <property type="entry name" value="MITOGEN-ACTIVATED PROTEIN KINASE KINASE KINASE 5"/>
    <property type="match status" value="1"/>
</dbReference>
<evidence type="ECO:0000256" key="5">
    <source>
        <dbReference type="ARBA" id="ARBA00022777"/>
    </source>
</evidence>
<dbReference type="OrthoDB" id="266718at2759"/>
<dbReference type="GO" id="GO:0106310">
    <property type="term" value="F:protein serine kinase activity"/>
    <property type="evidence" value="ECO:0007669"/>
    <property type="project" value="RHEA"/>
</dbReference>
<evidence type="ECO:0000256" key="8">
    <source>
        <dbReference type="ARBA" id="ARBA00048329"/>
    </source>
</evidence>
<comment type="similarity">
    <text evidence="1">Belongs to the protein kinase superfamily. STE Ser/Thr protein kinase family. MAP kinase kinase kinase subfamily.</text>
</comment>
<comment type="catalytic activity">
    <reaction evidence="8">
        <text>L-seryl-[protein] + ATP = O-phospho-L-seryl-[protein] + ADP + H(+)</text>
        <dbReference type="Rhea" id="RHEA:17989"/>
        <dbReference type="Rhea" id="RHEA-COMP:9863"/>
        <dbReference type="Rhea" id="RHEA-COMP:11604"/>
        <dbReference type="ChEBI" id="CHEBI:15378"/>
        <dbReference type="ChEBI" id="CHEBI:29999"/>
        <dbReference type="ChEBI" id="CHEBI:30616"/>
        <dbReference type="ChEBI" id="CHEBI:83421"/>
        <dbReference type="ChEBI" id="CHEBI:456216"/>
        <dbReference type="EC" id="2.7.11.25"/>
    </reaction>
</comment>
<feature type="region of interest" description="Disordered" evidence="10">
    <location>
        <begin position="283"/>
        <end position="309"/>
    </location>
</feature>